<dbReference type="Proteomes" id="UP001201020">
    <property type="component" value="Chromosome"/>
</dbReference>
<protein>
    <submittedName>
        <fullName evidence="1">Uncharacterized protein</fullName>
    </submittedName>
</protein>
<evidence type="ECO:0000313" key="1">
    <source>
        <dbReference type="EMBL" id="UJG41512.1"/>
    </source>
</evidence>
<reference evidence="1" key="1">
    <citation type="journal article" date="2022" name="Nat. Microbiol.">
        <title>Unique mobile elements and scalable gene flow at the prokaryote-eukaryote boundary revealed by circularized Asgard archaea genomes.</title>
        <authorList>
            <person name="Wu F."/>
            <person name="Speth D.R."/>
            <person name="Philosof A."/>
            <person name="Cremiere A."/>
            <person name="Narayanan A."/>
            <person name="Barco R.A."/>
            <person name="Connon S.A."/>
            <person name="Amend J.P."/>
            <person name="Antoshechkin I.A."/>
            <person name="Orphan V.J."/>
        </authorList>
    </citation>
    <scope>NUCLEOTIDE SEQUENCE</scope>
    <source>
        <strain evidence="1">PM71</strain>
    </source>
</reference>
<dbReference type="EMBL" id="CP084166">
    <property type="protein sequence ID" value="UJG41512.1"/>
    <property type="molecule type" value="Genomic_DNA"/>
</dbReference>
<dbReference type="AlphaFoldDB" id="A0A9Y1BMB8"/>
<sequence length="164" mass="19311">MIIEGDNITREEIINIRIEEDLDFEIQQLNFSRYEVEDGTILRILNIPTKIFRLADYDKQGFPEYLVQHKNIVSALVPQELRGEASHEIFNLKKDRVDIIEFIPLEEPFNEFKLGDGTLLRIRLIVNQVFKSEKRNYLGEPIYVIDSLISITRKIPDHLRKNNS</sequence>
<name>A0A9Y1BMB8_9ARCH</name>
<accession>A0A9Y1BMB8</accession>
<organism evidence="1">
    <name type="scientific">Candidatus Heimdallarchaeum aukensis</name>
    <dbReference type="NCBI Taxonomy" id="2876573"/>
    <lineage>
        <taxon>Archaea</taxon>
        <taxon>Promethearchaeati</taxon>
        <taxon>Candidatus Heimdallarchaeota</taxon>
        <taxon>Candidatus Heimdallarchaeia (ex Rinke et al. 2021) (nom. nud.)</taxon>
        <taxon>Candidatus Heimdallarchaeales</taxon>
        <taxon>Candidatus Heimdallarchaeaceae</taxon>
        <taxon>Candidatus Heimdallarchaeum</taxon>
    </lineage>
</organism>
<gene>
    <name evidence="1" type="ORF">K9W45_03375</name>
</gene>
<proteinExistence type="predicted"/>